<comment type="caution">
    <text evidence="1">The sequence shown here is derived from an EMBL/GenBank/DDBJ whole genome shotgun (WGS) entry which is preliminary data.</text>
</comment>
<gene>
    <name evidence="1" type="ORF">US91_C0004G0067</name>
</gene>
<name>A0A0G0JVF7_9BACT</name>
<evidence type="ECO:0000313" key="1">
    <source>
        <dbReference type="EMBL" id="KKQ70582.1"/>
    </source>
</evidence>
<dbReference type="AlphaFoldDB" id="A0A0G0JVF7"/>
<dbReference type="Proteomes" id="UP000034022">
    <property type="component" value="Unassembled WGS sequence"/>
</dbReference>
<dbReference type="EMBL" id="LBUU01000004">
    <property type="protein sequence ID" value="KKQ70582.1"/>
    <property type="molecule type" value="Genomic_DNA"/>
</dbReference>
<organism evidence="1 2">
    <name type="scientific">Candidatus Falkowbacteria bacterium GW2011_GWE1_38_31</name>
    <dbReference type="NCBI Taxonomy" id="1618638"/>
    <lineage>
        <taxon>Bacteria</taxon>
        <taxon>Candidatus Falkowiibacteriota</taxon>
    </lineage>
</organism>
<protein>
    <submittedName>
        <fullName evidence="1">Uncharacterized protein</fullName>
    </submittedName>
</protein>
<accession>A0A0G0JVF7</accession>
<proteinExistence type="predicted"/>
<evidence type="ECO:0000313" key="2">
    <source>
        <dbReference type="Proteomes" id="UP000034022"/>
    </source>
</evidence>
<sequence length="61" mass="6916">MHKKNGGIKIEIVEEIVPKIVDSDKRFVLTDSENFSSTFDLQFDRVLSSGIPDQECVILCM</sequence>
<reference evidence="1" key="1">
    <citation type="journal article" date="2015" name="Nature">
        <title>rRNA introns, odd ribosomes, and small enigmatic genomes across a large radiation of phyla.</title>
        <authorList>
            <person name="Brown C.T."/>
            <person name="Hug L.A."/>
            <person name="Thomas B.C."/>
            <person name="Sharon I."/>
            <person name="Castelle C.J."/>
            <person name="Singh A."/>
            <person name="Wilkins M.J."/>
            <person name="Williams K.H."/>
            <person name="Banfield J.F."/>
        </authorList>
    </citation>
    <scope>NUCLEOTIDE SEQUENCE [LARGE SCALE GENOMIC DNA]</scope>
</reference>